<dbReference type="Pfam" id="PF00096">
    <property type="entry name" value="zf-C2H2"/>
    <property type="match status" value="1"/>
</dbReference>
<feature type="domain" description="C2H2-type" evidence="1">
    <location>
        <begin position="6"/>
        <end position="26"/>
    </location>
</feature>
<accession>A0A7M7R0H2</accession>
<organism evidence="2 3">
    <name type="scientific">Nasonia vitripennis</name>
    <name type="common">Parasitic wasp</name>
    <dbReference type="NCBI Taxonomy" id="7425"/>
    <lineage>
        <taxon>Eukaryota</taxon>
        <taxon>Metazoa</taxon>
        <taxon>Ecdysozoa</taxon>
        <taxon>Arthropoda</taxon>
        <taxon>Hexapoda</taxon>
        <taxon>Insecta</taxon>
        <taxon>Pterygota</taxon>
        <taxon>Neoptera</taxon>
        <taxon>Endopterygota</taxon>
        <taxon>Hymenoptera</taxon>
        <taxon>Apocrita</taxon>
        <taxon>Proctotrupomorpha</taxon>
        <taxon>Chalcidoidea</taxon>
        <taxon>Pteromalidae</taxon>
        <taxon>Pteromalinae</taxon>
        <taxon>Nasonia</taxon>
    </lineage>
</organism>
<dbReference type="SMR" id="A0A7M7R0H2"/>
<name>A0A7M7R0H2_NASVI</name>
<dbReference type="Proteomes" id="UP000002358">
    <property type="component" value="Chromosome 5"/>
</dbReference>
<dbReference type="SUPFAM" id="SSF57667">
    <property type="entry name" value="beta-beta-alpha zinc fingers"/>
    <property type="match status" value="2"/>
</dbReference>
<dbReference type="SMART" id="SM00355">
    <property type="entry name" value="ZnF_C2H2"/>
    <property type="match status" value="3"/>
</dbReference>
<dbReference type="OrthoDB" id="3561125at2759"/>
<keyword evidence="3" id="KW-1185">Reference proteome</keyword>
<sequence length="104" mass="12440">MRVQPHVCPHCRASFQLRALLKRHMQFTCKMNPRAAVFQCDLCSYKSMYKANVERHVRNVHDRGSVKFRCDLCNFRSKYRSCVRRHMKTFHEQNYAAMPEADTE</sequence>
<evidence type="ECO:0000313" key="2">
    <source>
        <dbReference type="EnsemblMetazoa" id="XP_032456440"/>
    </source>
</evidence>
<dbReference type="EnsemblMetazoa" id="XM_032600549">
    <property type="protein sequence ID" value="XP_032456440"/>
    <property type="gene ID" value="LOC116738598"/>
</dbReference>
<evidence type="ECO:0000259" key="1">
    <source>
        <dbReference type="SMART" id="SM00355"/>
    </source>
</evidence>
<reference evidence="2" key="1">
    <citation type="submission" date="2021-01" db="UniProtKB">
        <authorList>
            <consortium name="EnsemblMetazoa"/>
        </authorList>
    </citation>
    <scope>IDENTIFICATION</scope>
</reference>
<dbReference type="KEGG" id="nvi:116738598"/>
<dbReference type="InParanoid" id="A0A7M7R0H2"/>
<proteinExistence type="predicted"/>
<feature type="domain" description="C2H2-type" evidence="1">
    <location>
        <begin position="68"/>
        <end position="91"/>
    </location>
</feature>
<dbReference type="GeneID" id="116738598"/>
<protein>
    <recommendedName>
        <fullName evidence="1">C2H2-type domain-containing protein</fullName>
    </recommendedName>
</protein>
<dbReference type="Gene3D" id="3.30.160.60">
    <property type="entry name" value="Classic Zinc Finger"/>
    <property type="match status" value="1"/>
</dbReference>
<evidence type="ECO:0000313" key="3">
    <source>
        <dbReference type="Proteomes" id="UP000002358"/>
    </source>
</evidence>
<dbReference type="RefSeq" id="XP_032456440.1">
    <property type="nucleotide sequence ID" value="XM_032600549.1"/>
</dbReference>
<dbReference type="InterPro" id="IPR013087">
    <property type="entry name" value="Znf_C2H2_type"/>
</dbReference>
<feature type="domain" description="C2H2-type" evidence="1">
    <location>
        <begin position="38"/>
        <end position="61"/>
    </location>
</feature>
<dbReference type="AlphaFoldDB" id="A0A7M7R0H2"/>
<dbReference type="InterPro" id="IPR036236">
    <property type="entry name" value="Znf_C2H2_sf"/>
</dbReference>